<dbReference type="SUPFAM" id="SSF55961">
    <property type="entry name" value="Bet v1-like"/>
    <property type="match status" value="1"/>
</dbReference>
<dbReference type="Pfam" id="PF10604">
    <property type="entry name" value="Polyketide_cyc2"/>
    <property type="match status" value="1"/>
</dbReference>
<dbReference type="Gene3D" id="3.30.530.20">
    <property type="match status" value="1"/>
</dbReference>
<gene>
    <name evidence="1" type="ORF">EH165_07580</name>
</gene>
<name>A0A3G8ZL25_9ACTN</name>
<dbReference type="AlphaFoldDB" id="A0A3G8ZL25"/>
<dbReference type="InterPro" id="IPR023393">
    <property type="entry name" value="START-like_dom_sf"/>
</dbReference>
<accession>A0A3G8ZL25</accession>
<reference evidence="1 2" key="2">
    <citation type="submission" date="2018-12" db="EMBL/GenBank/DDBJ databases">
        <title>Nakamurella antarcticus sp. nov., isolated from Antarctica South Shetland Islands soil.</title>
        <authorList>
            <person name="Peng F."/>
        </authorList>
    </citation>
    <scope>NUCLEOTIDE SEQUENCE [LARGE SCALE GENOMIC DNA]</scope>
    <source>
        <strain evidence="1 2">S14-144</strain>
    </source>
</reference>
<dbReference type="Proteomes" id="UP000268084">
    <property type="component" value="Chromosome"/>
</dbReference>
<sequence>MITVEETLISKLDAPQAFAYLREFEHTMQWDPGTPVVRKISEGPAAVGSKYYAEAEFRGKRQPIEYVVTEIGEDHIQLRGENKTVISVDTITVLPSADGATVTYRAEFSLKGILKVAEPFMKGTFQKLAKPAIDGMRTKLDSMVAS</sequence>
<dbReference type="RefSeq" id="WP_124798932.1">
    <property type="nucleotide sequence ID" value="NZ_CP034170.1"/>
</dbReference>
<dbReference type="EMBL" id="CP034170">
    <property type="protein sequence ID" value="AZI58022.1"/>
    <property type="molecule type" value="Genomic_DNA"/>
</dbReference>
<evidence type="ECO:0000313" key="1">
    <source>
        <dbReference type="EMBL" id="AZI58022.1"/>
    </source>
</evidence>
<proteinExistence type="predicted"/>
<dbReference type="KEGG" id="nak:EH165_07580"/>
<protein>
    <recommendedName>
        <fullName evidence="3">Carbon monoxide dehydrogenase subunit G</fullName>
    </recommendedName>
</protein>
<dbReference type="OrthoDB" id="3371087at2"/>
<keyword evidence="2" id="KW-1185">Reference proteome</keyword>
<reference evidence="1 2" key="1">
    <citation type="submission" date="2018-11" db="EMBL/GenBank/DDBJ databases">
        <authorList>
            <person name="Da X."/>
        </authorList>
    </citation>
    <scope>NUCLEOTIDE SEQUENCE [LARGE SCALE GENOMIC DNA]</scope>
    <source>
        <strain evidence="1 2">S14-144</strain>
    </source>
</reference>
<dbReference type="InterPro" id="IPR019587">
    <property type="entry name" value="Polyketide_cyclase/dehydratase"/>
</dbReference>
<evidence type="ECO:0000313" key="2">
    <source>
        <dbReference type="Proteomes" id="UP000268084"/>
    </source>
</evidence>
<evidence type="ECO:0008006" key="3">
    <source>
        <dbReference type="Google" id="ProtNLM"/>
    </source>
</evidence>
<organism evidence="1 2">
    <name type="scientific">Nakamurella antarctica</name>
    <dbReference type="NCBI Taxonomy" id="1902245"/>
    <lineage>
        <taxon>Bacteria</taxon>
        <taxon>Bacillati</taxon>
        <taxon>Actinomycetota</taxon>
        <taxon>Actinomycetes</taxon>
        <taxon>Nakamurellales</taxon>
        <taxon>Nakamurellaceae</taxon>
        <taxon>Nakamurella</taxon>
    </lineage>
</organism>